<dbReference type="Pfam" id="PF02152">
    <property type="entry name" value="FolB"/>
    <property type="match status" value="1"/>
</dbReference>
<sequence>MSDQVIIKDLLLRAIIGINPDERIKKQDVLINITLDCDCGPAGQSDAIDDAVNYRTISKRTIDLVENSEFFLVEKMAAQIAAICLEDDRVTTATVKVEKPTAVRFAASVGVVITRSR</sequence>
<dbReference type="KEGG" id="svp:Pan189_36960"/>
<dbReference type="GO" id="GO:0046656">
    <property type="term" value="P:folic acid biosynthetic process"/>
    <property type="evidence" value="ECO:0007669"/>
    <property type="project" value="UniProtKB-UniRule"/>
</dbReference>
<dbReference type="SMART" id="SM00905">
    <property type="entry name" value="FolB"/>
    <property type="match status" value="1"/>
</dbReference>
<dbReference type="NCBIfam" id="TIGR00525">
    <property type="entry name" value="folB"/>
    <property type="match status" value="1"/>
</dbReference>
<gene>
    <name evidence="8" type="primary">folX</name>
    <name evidence="8" type="ORF">Pan189_36960</name>
</gene>
<accession>A0A517R600</accession>
<dbReference type="GO" id="GO:0046654">
    <property type="term" value="P:tetrahydrofolate biosynthetic process"/>
    <property type="evidence" value="ECO:0007669"/>
    <property type="project" value="UniProtKB-UniRule"/>
</dbReference>
<evidence type="ECO:0000256" key="1">
    <source>
        <dbReference type="ARBA" id="ARBA00001353"/>
    </source>
</evidence>
<comment type="pathway">
    <text evidence="2 6">Cofactor biosynthesis; tetrahydrofolate biosynthesis; 2-amino-4-hydroxy-6-hydroxymethyl-7,8-dihydropteridine diphosphate from 7,8-dihydroneopterin triphosphate: step 3/4.</text>
</comment>
<dbReference type="RefSeq" id="WP_145365439.1">
    <property type="nucleotide sequence ID" value="NZ_CP036268.1"/>
</dbReference>
<dbReference type="EMBL" id="CP036268">
    <property type="protein sequence ID" value="QDT39290.1"/>
    <property type="molecule type" value="Genomic_DNA"/>
</dbReference>
<dbReference type="EC" id="4.1.2.25" evidence="6"/>
<keyword evidence="4 6" id="KW-0289">Folate biosynthesis</keyword>
<keyword evidence="5 6" id="KW-0456">Lyase</keyword>
<feature type="domain" description="Dihydroneopterin aldolase/epimerase" evidence="7">
    <location>
        <begin position="5"/>
        <end position="115"/>
    </location>
</feature>
<dbReference type="GO" id="GO:0005737">
    <property type="term" value="C:cytoplasm"/>
    <property type="evidence" value="ECO:0007669"/>
    <property type="project" value="TreeGrafter"/>
</dbReference>
<evidence type="ECO:0000256" key="6">
    <source>
        <dbReference type="RuleBase" id="RU362079"/>
    </source>
</evidence>
<proteinExistence type="inferred from homology"/>
<dbReference type="NCBIfam" id="TIGR00526">
    <property type="entry name" value="folB_dom"/>
    <property type="match status" value="1"/>
</dbReference>
<dbReference type="SUPFAM" id="SSF55620">
    <property type="entry name" value="Tetrahydrobiopterin biosynthesis enzymes-like"/>
    <property type="match status" value="1"/>
</dbReference>
<dbReference type="Gene3D" id="3.30.1130.10">
    <property type="match status" value="1"/>
</dbReference>
<evidence type="ECO:0000256" key="3">
    <source>
        <dbReference type="ARBA" id="ARBA00005708"/>
    </source>
</evidence>
<dbReference type="InterPro" id="IPR006157">
    <property type="entry name" value="FolB_dom"/>
</dbReference>
<dbReference type="InterPro" id="IPR043133">
    <property type="entry name" value="GTP-CH-I_C/QueF"/>
</dbReference>
<dbReference type="GO" id="GO:0016853">
    <property type="term" value="F:isomerase activity"/>
    <property type="evidence" value="ECO:0007669"/>
    <property type="project" value="UniProtKB-KW"/>
</dbReference>
<evidence type="ECO:0000313" key="8">
    <source>
        <dbReference type="EMBL" id="QDT39290.1"/>
    </source>
</evidence>
<dbReference type="Proteomes" id="UP000317318">
    <property type="component" value="Chromosome"/>
</dbReference>
<dbReference type="InterPro" id="IPR006156">
    <property type="entry name" value="Dihydroneopterin_aldolase"/>
</dbReference>
<dbReference type="OrthoDB" id="7580479at2"/>
<dbReference type="PANTHER" id="PTHR42844">
    <property type="entry name" value="DIHYDRONEOPTERIN ALDOLASE 1-RELATED"/>
    <property type="match status" value="1"/>
</dbReference>
<evidence type="ECO:0000256" key="4">
    <source>
        <dbReference type="ARBA" id="ARBA00022909"/>
    </source>
</evidence>
<dbReference type="UniPathway" id="UPA00077">
    <property type="reaction ID" value="UER00154"/>
</dbReference>
<dbReference type="CDD" id="cd00534">
    <property type="entry name" value="DHNA_DHNTPE"/>
    <property type="match status" value="1"/>
</dbReference>
<comment type="catalytic activity">
    <reaction evidence="1 6">
        <text>7,8-dihydroneopterin = 6-hydroxymethyl-7,8-dihydropterin + glycolaldehyde</text>
        <dbReference type="Rhea" id="RHEA:10540"/>
        <dbReference type="ChEBI" id="CHEBI:17001"/>
        <dbReference type="ChEBI" id="CHEBI:17071"/>
        <dbReference type="ChEBI" id="CHEBI:44841"/>
        <dbReference type="EC" id="4.1.2.25"/>
    </reaction>
</comment>
<dbReference type="GO" id="GO:0004150">
    <property type="term" value="F:dihydroneopterin aldolase activity"/>
    <property type="evidence" value="ECO:0007669"/>
    <property type="project" value="UniProtKB-UniRule"/>
</dbReference>
<evidence type="ECO:0000259" key="7">
    <source>
        <dbReference type="SMART" id="SM00905"/>
    </source>
</evidence>
<evidence type="ECO:0000256" key="5">
    <source>
        <dbReference type="ARBA" id="ARBA00023239"/>
    </source>
</evidence>
<evidence type="ECO:0000256" key="2">
    <source>
        <dbReference type="ARBA" id="ARBA00005013"/>
    </source>
</evidence>
<reference evidence="8 9" key="1">
    <citation type="submission" date="2019-02" db="EMBL/GenBank/DDBJ databases">
        <title>Deep-cultivation of Planctomycetes and their phenomic and genomic characterization uncovers novel biology.</title>
        <authorList>
            <person name="Wiegand S."/>
            <person name="Jogler M."/>
            <person name="Boedeker C."/>
            <person name="Pinto D."/>
            <person name="Vollmers J."/>
            <person name="Rivas-Marin E."/>
            <person name="Kohn T."/>
            <person name="Peeters S.H."/>
            <person name="Heuer A."/>
            <person name="Rast P."/>
            <person name="Oberbeckmann S."/>
            <person name="Bunk B."/>
            <person name="Jeske O."/>
            <person name="Meyerdierks A."/>
            <person name="Storesund J.E."/>
            <person name="Kallscheuer N."/>
            <person name="Luecker S."/>
            <person name="Lage O.M."/>
            <person name="Pohl T."/>
            <person name="Merkel B.J."/>
            <person name="Hornburger P."/>
            <person name="Mueller R.-W."/>
            <person name="Bruemmer F."/>
            <person name="Labrenz M."/>
            <person name="Spormann A.M."/>
            <person name="Op den Camp H."/>
            <person name="Overmann J."/>
            <person name="Amann R."/>
            <person name="Jetten M.S.M."/>
            <person name="Mascher T."/>
            <person name="Medema M.H."/>
            <person name="Devos D.P."/>
            <person name="Kaster A.-K."/>
            <person name="Ovreas L."/>
            <person name="Rohde M."/>
            <person name="Galperin M.Y."/>
            <person name="Jogler C."/>
        </authorList>
    </citation>
    <scope>NUCLEOTIDE SEQUENCE [LARGE SCALE GENOMIC DNA]</scope>
    <source>
        <strain evidence="8 9">Pan189</strain>
    </source>
</reference>
<keyword evidence="8" id="KW-0413">Isomerase</keyword>
<evidence type="ECO:0000313" key="9">
    <source>
        <dbReference type="Proteomes" id="UP000317318"/>
    </source>
</evidence>
<dbReference type="PANTHER" id="PTHR42844:SF1">
    <property type="entry name" value="DIHYDRONEOPTERIN ALDOLASE 1-RELATED"/>
    <property type="match status" value="1"/>
</dbReference>
<comment type="similarity">
    <text evidence="3 6">Belongs to the DHNA family.</text>
</comment>
<dbReference type="AlphaFoldDB" id="A0A517R600"/>
<protein>
    <recommendedName>
        <fullName evidence="6">7,8-dihydroneopterin aldolase</fullName>
        <ecNumber evidence="6">4.1.2.25</ecNumber>
    </recommendedName>
</protein>
<organism evidence="8 9">
    <name type="scientific">Stratiformator vulcanicus</name>
    <dbReference type="NCBI Taxonomy" id="2527980"/>
    <lineage>
        <taxon>Bacteria</taxon>
        <taxon>Pseudomonadati</taxon>
        <taxon>Planctomycetota</taxon>
        <taxon>Planctomycetia</taxon>
        <taxon>Planctomycetales</taxon>
        <taxon>Planctomycetaceae</taxon>
        <taxon>Stratiformator</taxon>
    </lineage>
</organism>
<name>A0A517R600_9PLAN</name>
<comment type="function">
    <text evidence="6">Catalyzes the conversion of 7,8-dihydroneopterin to 6-hydroxymethyl-7,8-dihydropterin.</text>
</comment>
<keyword evidence="9" id="KW-1185">Reference proteome</keyword>